<dbReference type="VEuPathDB" id="FungiDB:BD410DRAFT_7428"/>
<proteinExistence type="predicted"/>
<protein>
    <submittedName>
        <fullName evidence="2">Uncharacterized protein</fullName>
    </submittedName>
</protein>
<feature type="region of interest" description="Disordered" evidence="1">
    <location>
        <begin position="1"/>
        <end position="25"/>
    </location>
</feature>
<dbReference type="EMBL" id="ML170156">
    <property type="protein sequence ID" value="TDL29170.1"/>
    <property type="molecule type" value="Genomic_DNA"/>
</dbReference>
<keyword evidence="3" id="KW-1185">Reference proteome</keyword>
<gene>
    <name evidence="2" type="ORF">BD410DRAFT_7428</name>
</gene>
<feature type="region of interest" description="Disordered" evidence="1">
    <location>
        <begin position="104"/>
        <end position="131"/>
    </location>
</feature>
<reference evidence="2 3" key="1">
    <citation type="submission" date="2018-06" db="EMBL/GenBank/DDBJ databases">
        <title>A transcriptomic atlas of mushroom development highlights an independent origin of complex multicellularity.</title>
        <authorList>
            <consortium name="DOE Joint Genome Institute"/>
            <person name="Krizsan K."/>
            <person name="Almasi E."/>
            <person name="Merenyi Z."/>
            <person name="Sahu N."/>
            <person name="Viragh M."/>
            <person name="Koszo T."/>
            <person name="Mondo S."/>
            <person name="Kiss B."/>
            <person name="Balint B."/>
            <person name="Kues U."/>
            <person name="Barry K."/>
            <person name="Hegedus J.C."/>
            <person name="Henrissat B."/>
            <person name="Johnson J."/>
            <person name="Lipzen A."/>
            <person name="Ohm R."/>
            <person name="Nagy I."/>
            <person name="Pangilinan J."/>
            <person name="Yan J."/>
            <person name="Xiong Y."/>
            <person name="Grigoriev I.V."/>
            <person name="Hibbett D.S."/>
            <person name="Nagy L.G."/>
        </authorList>
    </citation>
    <scope>NUCLEOTIDE SEQUENCE [LARGE SCALE GENOMIC DNA]</scope>
    <source>
        <strain evidence="2 3">SZMC22713</strain>
    </source>
</reference>
<evidence type="ECO:0000313" key="3">
    <source>
        <dbReference type="Proteomes" id="UP000294933"/>
    </source>
</evidence>
<sequence>MQAQQQFVEQQSRTQNGGHTPASNMLQNPAAVTRSQVISNPQVGGRGNHVPGTVQHQTQQIAGPIPIAPGQPLNVLNRDLGRFNPAHMGPMHHRAQQFAQPLGPQITPPLPQPGHTQQQGVTRRSPQDQQAAAQMLTGMPFIYNMTPSQHLQPEGAEHGGP</sequence>
<name>A0A4R5XDN6_9AGAM</name>
<dbReference type="AlphaFoldDB" id="A0A4R5XDN6"/>
<organism evidence="2 3">
    <name type="scientific">Rickenella mellea</name>
    <dbReference type="NCBI Taxonomy" id="50990"/>
    <lineage>
        <taxon>Eukaryota</taxon>
        <taxon>Fungi</taxon>
        <taxon>Dikarya</taxon>
        <taxon>Basidiomycota</taxon>
        <taxon>Agaricomycotina</taxon>
        <taxon>Agaricomycetes</taxon>
        <taxon>Hymenochaetales</taxon>
        <taxon>Rickenellaceae</taxon>
        <taxon>Rickenella</taxon>
    </lineage>
</organism>
<evidence type="ECO:0000256" key="1">
    <source>
        <dbReference type="SAM" id="MobiDB-lite"/>
    </source>
</evidence>
<accession>A0A4R5XDN6</accession>
<feature type="compositionally biased region" description="Polar residues" evidence="1">
    <location>
        <begin position="114"/>
        <end position="131"/>
    </location>
</feature>
<dbReference type="Proteomes" id="UP000294933">
    <property type="component" value="Unassembled WGS sequence"/>
</dbReference>
<evidence type="ECO:0000313" key="2">
    <source>
        <dbReference type="EMBL" id="TDL29170.1"/>
    </source>
</evidence>